<accession>A0A4C1XGQ0</accession>
<reference evidence="1 2" key="1">
    <citation type="journal article" date="2019" name="Commun. Biol.">
        <title>The bagworm genome reveals a unique fibroin gene that provides high tensile strength.</title>
        <authorList>
            <person name="Kono N."/>
            <person name="Nakamura H."/>
            <person name="Ohtoshi R."/>
            <person name="Tomita M."/>
            <person name="Numata K."/>
            <person name="Arakawa K."/>
        </authorList>
    </citation>
    <scope>NUCLEOTIDE SEQUENCE [LARGE SCALE GENOMIC DNA]</scope>
</reference>
<gene>
    <name evidence="1" type="ORF">EVAR_37907_1</name>
</gene>
<proteinExistence type="predicted"/>
<organism evidence="1 2">
    <name type="scientific">Eumeta variegata</name>
    <name type="common">Bagworm moth</name>
    <name type="synonym">Eumeta japonica</name>
    <dbReference type="NCBI Taxonomy" id="151549"/>
    <lineage>
        <taxon>Eukaryota</taxon>
        <taxon>Metazoa</taxon>
        <taxon>Ecdysozoa</taxon>
        <taxon>Arthropoda</taxon>
        <taxon>Hexapoda</taxon>
        <taxon>Insecta</taxon>
        <taxon>Pterygota</taxon>
        <taxon>Neoptera</taxon>
        <taxon>Endopterygota</taxon>
        <taxon>Lepidoptera</taxon>
        <taxon>Glossata</taxon>
        <taxon>Ditrysia</taxon>
        <taxon>Tineoidea</taxon>
        <taxon>Psychidae</taxon>
        <taxon>Oiketicinae</taxon>
        <taxon>Eumeta</taxon>
    </lineage>
</organism>
<name>A0A4C1XGQ0_EUMVA</name>
<dbReference type="Proteomes" id="UP000299102">
    <property type="component" value="Unassembled WGS sequence"/>
</dbReference>
<evidence type="ECO:0000313" key="2">
    <source>
        <dbReference type="Proteomes" id="UP000299102"/>
    </source>
</evidence>
<dbReference type="AlphaFoldDB" id="A0A4C1XGQ0"/>
<protein>
    <submittedName>
        <fullName evidence="1">Uncharacterized protein</fullName>
    </submittedName>
</protein>
<sequence length="199" mass="22704">MVNTPDSMPLCKVLQAEMVALQRAIERVKTLTKLDPTSQRLLRRTRLCVYSGLKYMMGNECADELIKCVALTKKTAADYDMFSLFYIKKAAVCMKYEISVRGGRAVGGRAAAHNHDVTPDYRERRALCQFTYFSFGARERARSPLPLFDRLNTLIRRNPRRNNSPHKDTSLISVVHQRDNTEDIASVLTITVGDINRIY</sequence>
<evidence type="ECO:0000313" key="1">
    <source>
        <dbReference type="EMBL" id="GBP61377.1"/>
    </source>
</evidence>
<comment type="caution">
    <text evidence="1">The sequence shown here is derived from an EMBL/GenBank/DDBJ whole genome shotgun (WGS) entry which is preliminary data.</text>
</comment>
<keyword evidence="2" id="KW-1185">Reference proteome</keyword>
<dbReference type="EMBL" id="BGZK01000813">
    <property type="protein sequence ID" value="GBP61377.1"/>
    <property type="molecule type" value="Genomic_DNA"/>
</dbReference>